<sequence>MEIQHLVNTVKENEIKIEELRQSIKDLYEDNSIRFSESKNTVTPEIQENYKKIDSTFTAKAKLEAEVRSLQKQILSVVLGEQ</sequence>
<dbReference type="Proteomes" id="UP000594095">
    <property type="component" value="Genome"/>
</dbReference>
<gene>
    <name evidence="2" type="ORF">pEaSNUABM12_00536</name>
</gene>
<evidence type="ECO:0000256" key="1">
    <source>
        <dbReference type="SAM" id="Coils"/>
    </source>
</evidence>
<evidence type="ECO:0000313" key="2">
    <source>
        <dbReference type="EMBL" id="QOI71453.1"/>
    </source>
</evidence>
<dbReference type="EMBL" id="MT939486">
    <property type="protein sequence ID" value="QOI71453.1"/>
    <property type="molecule type" value="Genomic_DNA"/>
</dbReference>
<organism evidence="2 3">
    <name type="scientific">Erwinia phage pEa_SNUABM_12</name>
    <dbReference type="NCBI Taxonomy" id="2768773"/>
    <lineage>
        <taxon>Viruses</taxon>
        <taxon>Duplodnaviria</taxon>
        <taxon>Heunggongvirae</taxon>
        <taxon>Uroviricota</taxon>
        <taxon>Caudoviricetes</taxon>
        <taxon>Eneladusvirus</taxon>
        <taxon>Eneladusvirus BF</taxon>
    </lineage>
</organism>
<reference evidence="2 3" key="1">
    <citation type="submission" date="2020-08" db="EMBL/GenBank/DDBJ databases">
        <title>Complete genome sequence of Erwinia phage pEa_SNUABM_12.</title>
        <authorList>
            <person name="Kim S.G."/>
            <person name="Lee S.B."/>
            <person name="Park S.C."/>
        </authorList>
    </citation>
    <scope>NUCLEOTIDE SEQUENCE [LARGE SCALE GENOMIC DNA]</scope>
</reference>
<keyword evidence="1" id="KW-0175">Coiled coil</keyword>
<feature type="coiled-coil region" evidence="1">
    <location>
        <begin position="3"/>
        <end position="73"/>
    </location>
</feature>
<accession>A0A7L8ZLZ8</accession>
<name>A0A7L8ZLZ8_9CAUD</name>
<protein>
    <submittedName>
        <fullName evidence="2">Uncharacterized protein</fullName>
    </submittedName>
</protein>
<evidence type="ECO:0000313" key="3">
    <source>
        <dbReference type="Proteomes" id="UP000594095"/>
    </source>
</evidence>
<proteinExistence type="predicted"/>